<dbReference type="NCBIfam" id="NF006423">
    <property type="entry name" value="PRK08674.1-2"/>
    <property type="match status" value="1"/>
</dbReference>
<dbReference type="InterPro" id="IPR046348">
    <property type="entry name" value="SIS_dom_sf"/>
</dbReference>
<dbReference type="InterPro" id="IPR019490">
    <property type="entry name" value="Glu6P/Mann6P_isomerase_C"/>
</dbReference>
<dbReference type="EMBL" id="PJNI01000001">
    <property type="protein sequence ID" value="PKR82271.1"/>
    <property type="molecule type" value="Genomic_DNA"/>
</dbReference>
<dbReference type="Pfam" id="PF10432">
    <property type="entry name" value="bact-PGI_C"/>
    <property type="match status" value="1"/>
</dbReference>
<comment type="similarity">
    <text evidence="1">Belongs to the PGI/PMI family.</text>
</comment>
<gene>
    <name evidence="4" type="ORF">CW751_02765</name>
</gene>
<dbReference type="OrthoDB" id="9771734at2"/>
<dbReference type="AlphaFoldDB" id="A0A2I0R6Q7"/>
<dbReference type="Gene3D" id="3.40.50.10490">
    <property type="entry name" value="Glucose-6-phosphate isomerase like protein, domain 1"/>
    <property type="match status" value="2"/>
</dbReference>
<dbReference type="SUPFAM" id="SSF53697">
    <property type="entry name" value="SIS domain"/>
    <property type="match status" value="1"/>
</dbReference>
<dbReference type="GO" id="GO:0004476">
    <property type="term" value="F:mannose-6-phosphate isomerase activity"/>
    <property type="evidence" value="ECO:0007669"/>
    <property type="project" value="InterPro"/>
</dbReference>
<dbReference type="InterPro" id="IPR035484">
    <property type="entry name" value="SIS_PGI/PMI_1"/>
</dbReference>
<accession>A0A2I0R6Q7</accession>
<dbReference type="NCBIfam" id="TIGR02128">
    <property type="entry name" value="G6PI_arch"/>
    <property type="match status" value="1"/>
</dbReference>
<organism evidence="4 5">
    <name type="scientific">Brumimicrobium salinarum</name>
    <dbReference type="NCBI Taxonomy" id="2058658"/>
    <lineage>
        <taxon>Bacteria</taxon>
        <taxon>Pseudomonadati</taxon>
        <taxon>Bacteroidota</taxon>
        <taxon>Flavobacteriia</taxon>
        <taxon>Flavobacteriales</taxon>
        <taxon>Crocinitomicaceae</taxon>
        <taxon>Brumimicrobium</taxon>
    </lineage>
</organism>
<dbReference type="RefSeq" id="WP_101333444.1">
    <property type="nucleotide sequence ID" value="NZ_PJNI01000001.1"/>
</dbReference>
<sequence length="328" mass="36544">MDKLVAQFPKQIADAILIASRSELSFDKNKTFNNVVICGMGGSGIGGKMVAQLFGDQAKLPIVLVQNYQIPAFVDDSTLVIASSYSGNTEETLSVTKQADEKGATIVGVSSGGELIQFCKKNEYEFIKLPGGNPPRSMLAFSAVQLIHILSVAGVIDKNALDLIAKARHFLNDELIHVKNQAKALANHIYEKQSIFYTNSSLEFVAIRARQQINENSKQLCWHHVIPEMNHNELVGWAGGNEHFAPVFFVSQFLNNRNKTRTKLSQEIIQNKCHSILSIEGRGKTKIEESLYFIHIIDWASLFLADKRGVDPVEVKVIDYLKRTLDKK</sequence>
<evidence type="ECO:0000259" key="3">
    <source>
        <dbReference type="PROSITE" id="PS51464"/>
    </source>
</evidence>
<evidence type="ECO:0000313" key="5">
    <source>
        <dbReference type="Proteomes" id="UP000236654"/>
    </source>
</evidence>
<evidence type="ECO:0000313" key="4">
    <source>
        <dbReference type="EMBL" id="PKR82271.1"/>
    </source>
</evidence>
<dbReference type="GO" id="GO:1901135">
    <property type="term" value="P:carbohydrate derivative metabolic process"/>
    <property type="evidence" value="ECO:0007669"/>
    <property type="project" value="InterPro"/>
</dbReference>
<keyword evidence="5" id="KW-1185">Reference proteome</keyword>
<dbReference type="CDD" id="cd05637">
    <property type="entry name" value="SIS_PGI_PMI_2"/>
    <property type="match status" value="1"/>
</dbReference>
<dbReference type="CDD" id="cd05017">
    <property type="entry name" value="SIS_PGI_PMI_1"/>
    <property type="match status" value="1"/>
</dbReference>
<evidence type="ECO:0000256" key="2">
    <source>
        <dbReference type="ARBA" id="ARBA00023235"/>
    </source>
</evidence>
<dbReference type="InterPro" id="IPR001347">
    <property type="entry name" value="SIS_dom"/>
</dbReference>
<dbReference type="GO" id="GO:0097367">
    <property type="term" value="F:carbohydrate derivative binding"/>
    <property type="evidence" value="ECO:0007669"/>
    <property type="project" value="InterPro"/>
</dbReference>
<keyword evidence="2 4" id="KW-0413">Isomerase</keyword>
<evidence type="ECO:0000256" key="1">
    <source>
        <dbReference type="ARBA" id="ARBA00010523"/>
    </source>
</evidence>
<dbReference type="GO" id="GO:0005975">
    <property type="term" value="P:carbohydrate metabolic process"/>
    <property type="evidence" value="ECO:0007669"/>
    <property type="project" value="InterPro"/>
</dbReference>
<proteinExistence type="inferred from homology"/>
<dbReference type="Pfam" id="PF01380">
    <property type="entry name" value="SIS"/>
    <property type="match status" value="1"/>
</dbReference>
<dbReference type="Proteomes" id="UP000236654">
    <property type="component" value="Unassembled WGS sequence"/>
</dbReference>
<dbReference type="GO" id="GO:0004347">
    <property type="term" value="F:glucose-6-phosphate isomerase activity"/>
    <property type="evidence" value="ECO:0007669"/>
    <property type="project" value="InterPro"/>
</dbReference>
<name>A0A2I0R6Q7_9FLAO</name>
<dbReference type="PROSITE" id="PS51464">
    <property type="entry name" value="SIS"/>
    <property type="match status" value="1"/>
</dbReference>
<reference evidence="4 5" key="1">
    <citation type="submission" date="2017-12" db="EMBL/GenBank/DDBJ databases">
        <title>The draft genome sequence of Brumimicrobium saltpan LHR20.</title>
        <authorList>
            <person name="Do Z.-J."/>
            <person name="Luo H.-R."/>
        </authorList>
    </citation>
    <scope>NUCLEOTIDE SEQUENCE [LARGE SCALE GENOMIC DNA]</scope>
    <source>
        <strain evidence="4 5">LHR20</strain>
    </source>
</reference>
<feature type="domain" description="SIS" evidence="3">
    <location>
        <begin position="22"/>
        <end position="161"/>
    </location>
</feature>
<comment type="caution">
    <text evidence="4">The sequence shown here is derived from an EMBL/GenBank/DDBJ whole genome shotgun (WGS) entry which is preliminary data.</text>
</comment>
<protein>
    <submittedName>
        <fullName evidence="4">Bifunctional phosphoglucose/phosphomannose isomerase</fullName>
    </submittedName>
</protein>